<dbReference type="AlphaFoldDB" id="G0UPS2"/>
<dbReference type="VEuPathDB" id="TriTrypDB:TcIL3000_7_1930"/>
<name>G0UPS2_TRYCI</name>
<gene>
    <name evidence="1" type="ORF">TCIL3000_7_1930</name>
</gene>
<proteinExistence type="predicted"/>
<dbReference type="SUPFAM" id="SSF82607">
    <property type="entry name" value="YbaB-like"/>
    <property type="match status" value="1"/>
</dbReference>
<dbReference type="InterPro" id="IPR036894">
    <property type="entry name" value="YbaB-like_sf"/>
</dbReference>
<organism evidence="1">
    <name type="scientific">Trypanosoma congolense (strain IL3000)</name>
    <dbReference type="NCBI Taxonomy" id="1068625"/>
    <lineage>
        <taxon>Eukaryota</taxon>
        <taxon>Discoba</taxon>
        <taxon>Euglenozoa</taxon>
        <taxon>Kinetoplastea</taxon>
        <taxon>Metakinetoplastina</taxon>
        <taxon>Trypanosomatida</taxon>
        <taxon>Trypanosomatidae</taxon>
        <taxon>Trypanosoma</taxon>
        <taxon>Nannomonas</taxon>
    </lineage>
</organism>
<evidence type="ECO:0000313" key="1">
    <source>
        <dbReference type="EMBL" id="CCC91383.1"/>
    </source>
</evidence>
<dbReference type="EMBL" id="HE575320">
    <property type="protein sequence ID" value="CCC91383.1"/>
    <property type="molecule type" value="Genomic_DNA"/>
</dbReference>
<reference evidence="1" key="1">
    <citation type="journal article" date="2012" name="Proc. Natl. Acad. Sci. U.S.A.">
        <title>Antigenic diversity is generated by distinct evolutionary mechanisms in African trypanosome species.</title>
        <authorList>
            <person name="Jackson A.P."/>
            <person name="Berry A."/>
            <person name="Aslett M."/>
            <person name="Allison H.C."/>
            <person name="Burton P."/>
            <person name="Vavrova-Anderson J."/>
            <person name="Brown R."/>
            <person name="Browne H."/>
            <person name="Corton N."/>
            <person name="Hauser H."/>
            <person name="Gamble J."/>
            <person name="Gilderthorp R."/>
            <person name="Marcello L."/>
            <person name="McQuillan J."/>
            <person name="Otto T.D."/>
            <person name="Quail M.A."/>
            <person name="Sanders M.J."/>
            <person name="van Tonder A."/>
            <person name="Ginger M.L."/>
            <person name="Field M.C."/>
            <person name="Barry J.D."/>
            <person name="Hertz-Fowler C."/>
            <person name="Berriman M."/>
        </authorList>
    </citation>
    <scope>NUCLEOTIDE SEQUENCE</scope>
    <source>
        <strain evidence="1">IL3000</strain>
    </source>
</reference>
<accession>G0UPS2</accession>
<sequence length="294" mass="34485">MEIYRRIAERVRGALWAHHGRLMSERQFHRILAFVYNNKYEHQIRFDRMEVVGREWGGRVEVITTPAGYLKRVRVNPCVEDLTLHRQQQLILSAYANACKEGRKLMEQAEMNIYKQFLKDLKPIIMGIRDNPEFYTVAEDSIETVGGALHVGGGTDPRRTYRTIPAARARQPADEVRARHDWEQKWLGTPKGQMWALTLRGKAYFALHGPQYRPRGAPGTKKEVLPLDLPVPYMAMDEKRLLKKNWMAYLDNKHVAEVMWTRAKVADREKFQRRLQETGRAWHRPINEEAVARW</sequence>
<protein>
    <submittedName>
        <fullName evidence="1">Uncharacterized protein</fullName>
    </submittedName>
</protein>